<dbReference type="Gene3D" id="3.90.25.10">
    <property type="entry name" value="UDP-galactose 4-epimerase, domain 1"/>
    <property type="match status" value="1"/>
</dbReference>
<dbReference type="GO" id="GO:0048040">
    <property type="term" value="F:UDP-glucuronate decarboxylase activity"/>
    <property type="evidence" value="ECO:0007669"/>
    <property type="project" value="TreeGrafter"/>
</dbReference>
<dbReference type="InterPro" id="IPR001509">
    <property type="entry name" value="Epimerase_deHydtase"/>
</dbReference>
<proteinExistence type="predicted"/>
<evidence type="ECO:0000256" key="2">
    <source>
        <dbReference type="ARBA" id="ARBA00022793"/>
    </source>
</evidence>
<evidence type="ECO:0000256" key="1">
    <source>
        <dbReference type="ARBA" id="ARBA00001911"/>
    </source>
</evidence>
<evidence type="ECO:0000256" key="4">
    <source>
        <dbReference type="ARBA" id="ARBA00023239"/>
    </source>
</evidence>
<comment type="caution">
    <text evidence="6">The sequence shown here is derived from an EMBL/GenBank/DDBJ whole genome shotgun (WGS) entry which is preliminary data.</text>
</comment>
<keyword evidence="4" id="KW-0456">Lyase</keyword>
<organism evidence="6 7">
    <name type="scientific">Paramagnetospirillum kuznetsovii</name>
    <dbReference type="NCBI Taxonomy" id="2053833"/>
    <lineage>
        <taxon>Bacteria</taxon>
        <taxon>Pseudomonadati</taxon>
        <taxon>Pseudomonadota</taxon>
        <taxon>Alphaproteobacteria</taxon>
        <taxon>Rhodospirillales</taxon>
        <taxon>Magnetospirillaceae</taxon>
        <taxon>Paramagnetospirillum</taxon>
    </lineage>
</organism>
<dbReference type="PANTHER" id="PTHR43078">
    <property type="entry name" value="UDP-GLUCURONIC ACID DECARBOXYLASE-RELATED"/>
    <property type="match status" value="1"/>
</dbReference>
<evidence type="ECO:0000313" key="7">
    <source>
        <dbReference type="Proteomes" id="UP000251075"/>
    </source>
</evidence>
<gene>
    <name evidence="6" type="ORF">CU669_19305</name>
</gene>
<comment type="cofactor">
    <cofactor evidence="1">
        <name>NAD(+)</name>
        <dbReference type="ChEBI" id="CHEBI:57540"/>
    </cofactor>
</comment>
<evidence type="ECO:0000313" key="6">
    <source>
        <dbReference type="EMBL" id="RAU20255.1"/>
    </source>
</evidence>
<reference evidence="6 7" key="1">
    <citation type="submission" date="2017-11" db="EMBL/GenBank/DDBJ databases">
        <title>Draft genome sequence of magnetotactic bacterium Magnetospirillum kuznetsovii LBB-42.</title>
        <authorList>
            <person name="Grouzdev D.S."/>
            <person name="Rysina M.S."/>
            <person name="Baslerov R.V."/>
            <person name="Koziaeva V."/>
        </authorList>
    </citation>
    <scope>NUCLEOTIDE SEQUENCE [LARGE SCALE GENOMIC DNA]</scope>
    <source>
        <strain evidence="6 7">LBB-42</strain>
    </source>
</reference>
<dbReference type="GO" id="GO:0070403">
    <property type="term" value="F:NAD+ binding"/>
    <property type="evidence" value="ECO:0007669"/>
    <property type="project" value="InterPro"/>
</dbReference>
<feature type="domain" description="NAD-dependent epimerase/dehydratase" evidence="5">
    <location>
        <begin position="5"/>
        <end position="250"/>
    </location>
</feature>
<dbReference type="InterPro" id="IPR044516">
    <property type="entry name" value="UXS-like"/>
</dbReference>
<evidence type="ECO:0000259" key="5">
    <source>
        <dbReference type="Pfam" id="PF01370"/>
    </source>
</evidence>
<dbReference type="InterPro" id="IPR036291">
    <property type="entry name" value="NAD(P)-bd_dom_sf"/>
</dbReference>
<name>A0A364NTL4_9PROT</name>
<dbReference type="Proteomes" id="UP000251075">
    <property type="component" value="Unassembled WGS sequence"/>
</dbReference>
<keyword evidence="3" id="KW-0520">NAD</keyword>
<keyword evidence="2" id="KW-0210">Decarboxylase</keyword>
<protein>
    <submittedName>
        <fullName evidence="6">NAD-dependent dehydratase</fullName>
    </submittedName>
</protein>
<keyword evidence="7" id="KW-1185">Reference proteome</keyword>
<dbReference type="EMBL" id="PGTO01000028">
    <property type="protein sequence ID" value="RAU20255.1"/>
    <property type="molecule type" value="Genomic_DNA"/>
</dbReference>
<dbReference type="Pfam" id="PF01370">
    <property type="entry name" value="Epimerase"/>
    <property type="match status" value="1"/>
</dbReference>
<dbReference type="RefSeq" id="WP_112147231.1">
    <property type="nucleotide sequence ID" value="NZ_PGTO01000028.1"/>
</dbReference>
<sequence>MTGRILVTGGTGFIGAAMVRRLVAEGREVRVLDDNSRGAPRRLAEVAGKYEMVEGDIRDPAAVRRAMRGVESCLHLAYVNGTEFFYSKPELVLDVAVRGMINVLDACRAEGVGDLVLASSSEVYQTPPMVPTPETVPLAVPDPLNPRYSYGGGKIICELMAVNYGRSDFDRVAIFRPHNVYGPDMGWEHVLPQFVLRMADLVASQPEGTIRFPIQGSGAETRSFNWIGDFVDGARLVMDKGEHLGIYHIGDREEMAIADVARLVGTHFGRVVAVAPGTLMAGGTPRRCPDIAKLVALGYAPKVSLAQGLPLFAEWYVANRALRPT</sequence>
<dbReference type="SUPFAM" id="SSF51735">
    <property type="entry name" value="NAD(P)-binding Rossmann-fold domains"/>
    <property type="match status" value="1"/>
</dbReference>
<dbReference type="GO" id="GO:0042732">
    <property type="term" value="P:D-xylose metabolic process"/>
    <property type="evidence" value="ECO:0007669"/>
    <property type="project" value="InterPro"/>
</dbReference>
<dbReference type="Gene3D" id="3.40.50.720">
    <property type="entry name" value="NAD(P)-binding Rossmann-like Domain"/>
    <property type="match status" value="1"/>
</dbReference>
<dbReference type="PANTHER" id="PTHR43078:SF6">
    <property type="entry name" value="UDP-GLUCURONIC ACID DECARBOXYLASE 1"/>
    <property type="match status" value="1"/>
</dbReference>
<accession>A0A364NTL4</accession>
<evidence type="ECO:0000256" key="3">
    <source>
        <dbReference type="ARBA" id="ARBA00023027"/>
    </source>
</evidence>
<dbReference type="OrthoDB" id="9801785at2"/>
<dbReference type="AlphaFoldDB" id="A0A364NTL4"/>
<dbReference type="GO" id="GO:0005737">
    <property type="term" value="C:cytoplasm"/>
    <property type="evidence" value="ECO:0007669"/>
    <property type="project" value="TreeGrafter"/>
</dbReference>